<gene>
    <name evidence="2" type="ORF">K4G66_25815</name>
</gene>
<reference evidence="2" key="1">
    <citation type="journal article" date="2023" name="Comput. Struct. Biotechnol. J.">
        <title>Discovery of a novel marine Bacteroidetes with a rich repertoire of carbohydrate-active enzymes.</title>
        <authorList>
            <person name="Chen B."/>
            <person name="Liu G."/>
            <person name="Chen Q."/>
            <person name="Wang H."/>
            <person name="Liu L."/>
            <person name="Tang K."/>
        </authorList>
    </citation>
    <scope>NUCLEOTIDE SEQUENCE</scope>
    <source>
        <strain evidence="2">TK19036</strain>
    </source>
</reference>
<protein>
    <submittedName>
        <fullName evidence="2">Uncharacterized protein</fullName>
    </submittedName>
</protein>
<dbReference type="EMBL" id="CP120682">
    <property type="protein sequence ID" value="WKN35789.1"/>
    <property type="molecule type" value="Genomic_DNA"/>
</dbReference>
<evidence type="ECO:0000256" key="1">
    <source>
        <dbReference type="SAM" id="MobiDB-lite"/>
    </source>
</evidence>
<organism evidence="2">
    <name type="scientific">Roseihalotalea indica</name>
    <dbReference type="NCBI Taxonomy" id="2867963"/>
    <lineage>
        <taxon>Bacteria</taxon>
        <taxon>Pseudomonadati</taxon>
        <taxon>Bacteroidota</taxon>
        <taxon>Cytophagia</taxon>
        <taxon>Cytophagales</taxon>
        <taxon>Catalimonadaceae</taxon>
        <taxon>Roseihalotalea</taxon>
    </lineage>
</organism>
<sequence>MSFKIQIPSLLLITLVFCIEGKGQTVVGMGTDTPNKNAVLELVSTDSNQGFLAPRLTTSQRNSSTFINKLTENDNGLLVFDIDEGSFYYWYGGSWKKGSTTDEVNATVWYVGESQPNAIQGKDKDFYIHQPTGDLYRKQGGVYVLIGNLKKNEVAYTAGSGISISEEGEITNTGDLDATNELQSMASVLENGNDANGQKIANLADPNAPQDAATKAYVDNQVSGIPTVSPQTLSFNSTDKKLSISEGNSLDLGIINTDQQDLSLSGNVLSLTNDGTSVPLSVTNPGDDQVLTWDAGLAQWQAETLNIPTYAAGSGISINGSNQISNTAPDQTVNLTGSGAVSISGSYPNFTISSTDNVNDADADAGNEIQDLQLSGNSLKVTNNASATAIDLSPYLDNTDSQDLSLSGTTLGLSGSSNTVDLSALQDGTGTDNQSLSSSKTGTDVSVNITGGSSTTFSVADGDDDANNELVTSAGLVGGDVLRIQEAGTNHDVDLSGFQQKTLPTGQVLVGNASGVAAPVSLSGDISLNLDGTMTITLDAVTTAKILDQAVTTAKLADNAVTTTKVQDLAITTTKLADDAVTKDKIDANIAGDGLSQQADGSLKVNTSGGGIQITTDQLQLANSGDGELLIGDGSQVNTRNLSGDVSLANTGVTTVTGLQGRSVSGAAPAADEVLSWNGTTWVPTDGRAADEIRWFTGTANPTSGSFSGGQIGDLYYKYDSDRYWRRTGTNPGDWDEIVGPGGNSANGQRMNGQLNVGSAPAFLDRKVGMLWLDDSGNGKIYRWNGVFWDEIMK</sequence>
<accession>A0AA49GR97</accession>
<evidence type="ECO:0000313" key="2">
    <source>
        <dbReference type="EMBL" id="WKN35789.1"/>
    </source>
</evidence>
<reference evidence="2" key="2">
    <citation type="journal article" date="2024" name="Antonie Van Leeuwenhoek">
        <title>Roseihalotalea indica gen. nov., sp. nov., a halophilic Bacteroidetes from mesopelagic Southwest Indian Ocean with higher carbohydrate metabolic potential.</title>
        <authorList>
            <person name="Chen B."/>
            <person name="Zhang M."/>
            <person name="Lin D."/>
            <person name="Ye J."/>
            <person name="Tang K."/>
        </authorList>
    </citation>
    <scope>NUCLEOTIDE SEQUENCE</scope>
    <source>
        <strain evidence="2">TK19036</strain>
    </source>
</reference>
<dbReference type="AlphaFoldDB" id="A0AA49GR97"/>
<name>A0AA49GR97_9BACT</name>
<proteinExistence type="predicted"/>
<feature type="region of interest" description="Disordered" evidence="1">
    <location>
        <begin position="424"/>
        <end position="443"/>
    </location>
</feature>